<dbReference type="AlphaFoldDB" id="K3XNI7"/>
<evidence type="ECO:0000313" key="2">
    <source>
        <dbReference type="Proteomes" id="UP000004995"/>
    </source>
</evidence>
<reference evidence="2" key="1">
    <citation type="journal article" date="2012" name="Nat. Biotechnol.">
        <title>Reference genome sequence of the model plant Setaria.</title>
        <authorList>
            <person name="Bennetzen J.L."/>
            <person name="Schmutz J."/>
            <person name="Wang H."/>
            <person name="Percifield R."/>
            <person name="Hawkins J."/>
            <person name="Pontaroli A.C."/>
            <person name="Estep M."/>
            <person name="Feng L."/>
            <person name="Vaughn J.N."/>
            <person name="Grimwood J."/>
            <person name="Jenkins J."/>
            <person name="Barry K."/>
            <person name="Lindquist E."/>
            <person name="Hellsten U."/>
            <person name="Deshpande S."/>
            <person name="Wang X."/>
            <person name="Wu X."/>
            <person name="Mitros T."/>
            <person name="Triplett J."/>
            <person name="Yang X."/>
            <person name="Ye C.Y."/>
            <person name="Mauro-Herrera M."/>
            <person name="Wang L."/>
            <person name="Li P."/>
            <person name="Sharma M."/>
            <person name="Sharma R."/>
            <person name="Ronald P.C."/>
            <person name="Panaud O."/>
            <person name="Kellogg E.A."/>
            <person name="Brutnell T.P."/>
            <person name="Doust A.N."/>
            <person name="Tuskan G.A."/>
            <person name="Rokhsar D."/>
            <person name="Devos K.M."/>
        </authorList>
    </citation>
    <scope>NUCLEOTIDE SEQUENCE [LARGE SCALE GENOMIC DNA]</scope>
    <source>
        <strain evidence="2">cv. Yugu1</strain>
    </source>
</reference>
<dbReference type="EMBL" id="AGNK02003241">
    <property type="status" value="NOT_ANNOTATED_CDS"/>
    <property type="molecule type" value="Genomic_DNA"/>
</dbReference>
<dbReference type="InParanoid" id="K3XNI7"/>
<organism evidence="1 2">
    <name type="scientific">Setaria italica</name>
    <name type="common">Foxtail millet</name>
    <name type="synonym">Panicum italicum</name>
    <dbReference type="NCBI Taxonomy" id="4555"/>
    <lineage>
        <taxon>Eukaryota</taxon>
        <taxon>Viridiplantae</taxon>
        <taxon>Streptophyta</taxon>
        <taxon>Embryophyta</taxon>
        <taxon>Tracheophyta</taxon>
        <taxon>Spermatophyta</taxon>
        <taxon>Magnoliopsida</taxon>
        <taxon>Liliopsida</taxon>
        <taxon>Poales</taxon>
        <taxon>Poaceae</taxon>
        <taxon>PACMAD clade</taxon>
        <taxon>Panicoideae</taxon>
        <taxon>Panicodae</taxon>
        <taxon>Paniceae</taxon>
        <taxon>Cenchrinae</taxon>
        <taxon>Setaria</taxon>
    </lineage>
</organism>
<dbReference type="Gramene" id="KQL06300">
    <property type="protein sequence ID" value="KQL06300"/>
    <property type="gene ID" value="SETIT_003460mg"/>
</dbReference>
<proteinExistence type="predicted"/>
<accession>K3XNI7</accession>
<protein>
    <submittedName>
        <fullName evidence="1">Uncharacterized protein</fullName>
    </submittedName>
</protein>
<dbReference type="EnsemblPlants" id="KQL06300">
    <property type="protein sequence ID" value="KQL06300"/>
    <property type="gene ID" value="SETIT_003460mg"/>
</dbReference>
<evidence type="ECO:0000313" key="1">
    <source>
        <dbReference type="EnsemblPlants" id="KQL06300"/>
    </source>
</evidence>
<reference evidence="1" key="2">
    <citation type="submission" date="2018-08" db="UniProtKB">
        <authorList>
            <consortium name="EnsemblPlants"/>
        </authorList>
    </citation>
    <scope>IDENTIFICATION</scope>
    <source>
        <strain evidence="1">Yugu1</strain>
    </source>
</reference>
<name>K3XNI7_SETIT</name>
<dbReference type="Proteomes" id="UP000004995">
    <property type="component" value="Unassembled WGS sequence"/>
</dbReference>
<keyword evidence="2" id="KW-1185">Reference proteome</keyword>
<sequence length="101" mass="11933">MIVSTHVSLETLIPMHSLNTNNRVFINLTNPYNVHSLSCKYINLDLQSTPLKTCIHRCQSYKPYMIHMYIYKMVMKGVQCISYRCRYLLSDSVTAQYYQKE</sequence>
<dbReference type="HOGENOM" id="CLU_2296571_0_0_1"/>